<feature type="compositionally biased region" description="Polar residues" evidence="1">
    <location>
        <begin position="183"/>
        <end position="197"/>
    </location>
</feature>
<dbReference type="RefSeq" id="WP_380895267.1">
    <property type="nucleotide sequence ID" value="NZ_JBHTKY010000007.1"/>
</dbReference>
<dbReference type="Pfam" id="PF06078">
    <property type="entry name" value="DUF937"/>
    <property type="match status" value="1"/>
</dbReference>
<accession>A0ABW3RJZ4</accession>
<gene>
    <name evidence="2" type="ORF">ACFQ2C_06915</name>
</gene>
<dbReference type="Proteomes" id="UP001597205">
    <property type="component" value="Unassembled WGS sequence"/>
</dbReference>
<keyword evidence="3" id="KW-1185">Reference proteome</keyword>
<evidence type="ECO:0000256" key="1">
    <source>
        <dbReference type="SAM" id="MobiDB-lite"/>
    </source>
</evidence>
<dbReference type="InterPro" id="IPR009282">
    <property type="entry name" value="DUF937"/>
</dbReference>
<organism evidence="2 3">
    <name type="scientific">Sphingobacterium daejeonense</name>
    <dbReference type="NCBI Taxonomy" id="371142"/>
    <lineage>
        <taxon>Bacteria</taxon>
        <taxon>Pseudomonadati</taxon>
        <taxon>Bacteroidota</taxon>
        <taxon>Sphingobacteriia</taxon>
        <taxon>Sphingobacteriales</taxon>
        <taxon>Sphingobacteriaceae</taxon>
        <taxon>Sphingobacterium</taxon>
    </lineage>
</organism>
<dbReference type="EMBL" id="JBHTKY010000007">
    <property type="protein sequence ID" value="MFD1165329.1"/>
    <property type="molecule type" value="Genomic_DNA"/>
</dbReference>
<sequence length="231" mass="23370">MNISDLISGSIGSQATEGISEKLGIDKNQTQWVVSAAIPLMMSALNYNAQKSPERAQGIQQAIDTKGSGGILENLAGLFNQGPTEDEDQMVNNIFGKNTDNVKESLSEKSGISVGKIGGILALLAPLVMAYLNKQKQSQGESGSGGGLGDLLGNILGGGSSNAGSSGGGIGDLIGSVLGGGSQPNDQAPANSSQPNISGGLGDLVGQFFDQKNDKNTKGSILDSLAGMFGK</sequence>
<comment type="caution">
    <text evidence="2">The sequence shown here is derived from an EMBL/GenBank/DDBJ whole genome shotgun (WGS) entry which is preliminary data.</text>
</comment>
<evidence type="ECO:0000313" key="2">
    <source>
        <dbReference type="EMBL" id="MFD1165329.1"/>
    </source>
</evidence>
<protein>
    <submittedName>
        <fullName evidence="2">DUF937 domain-containing protein</fullName>
    </submittedName>
</protein>
<feature type="region of interest" description="Disordered" evidence="1">
    <location>
        <begin position="175"/>
        <end position="197"/>
    </location>
</feature>
<evidence type="ECO:0000313" key="3">
    <source>
        <dbReference type="Proteomes" id="UP001597205"/>
    </source>
</evidence>
<name>A0ABW3RJZ4_9SPHI</name>
<reference evidence="3" key="1">
    <citation type="journal article" date="2019" name="Int. J. Syst. Evol. Microbiol.">
        <title>The Global Catalogue of Microorganisms (GCM) 10K type strain sequencing project: providing services to taxonomists for standard genome sequencing and annotation.</title>
        <authorList>
            <consortium name="The Broad Institute Genomics Platform"/>
            <consortium name="The Broad Institute Genome Sequencing Center for Infectious Disease"/>
            <person name="Wu L."/>
            <person name="Ma J."/>
        </authorList>
    </citation>
    <scope>NUCLEOTIDE SEQUENCE [LARGE SCALE GENOMIC DNA]</scope>
    <source>
        <strain evidence="3">CCUG 52468</strain>
    </source>
</reference>
<proteinExistence type="predicted"/>